<dbReference type="Proteomes" id="UP000324065">
    <property type="component" value="Unassembled WGS sequence"/>
</dbReference>
<comment type="caution">
    <text evidence="2">The sequence shown here is derived from an EMBL/GenBank/DDBJ whole genome shotgun (WGS) entry which is preliminary data.</text>
</comment>
<dbReference type="RefSeq" id="WP_150064154.1">
    <property type="nucleotide sequence ID" value="NZ_JACHII010000014.1"/>
</dbReference>
<dbReference type="InterPro" id="IPR027417">
    <property type="entry name" value="P-loop_NTPase"/>
</dbReference>
<dbReference type="Gene3D" id="3.40.50.300">
    <property type="entry name" value="P-loop containing nucleotide triphosphate hydrolases"/>
    <property type="match status" value="1"/>
</dbReference>
<gene>
    <name evidence="2" type="ORF">F1188_19645</name>
</gene>
<dbReference type="OrthoDB" id="8478084at2"/>
<accession>A0A5M6I5J5</accession>
<keyword evidence="3" id="KW-1185">Reference proteome</keyword>
<name>A0A5M6I5J5_9PROT</name>
<evidence type="ECO:0000259" key="1">
    <source>
        <dbReference type="PROSITE" id="PS51199"/>
    </source>
</evidence>
<evidence type="ECO:0000313" key="2">
    <source>
        <dbReference type="EMBL" id="KAA5603490.1"/>
    </source>
</evidence>
<reference evidence="2 3" key="1">
    <citation type="submission" date="2019-09" db="EMBL/GenBank/DDBJ databases">
        <title>Genome sequence of Roseospira marina, one of the more divergent members of the non-sulfur purple photosynthetic bacterial family, the Rhodospirillaceae.</title>
        <authorList>
            <person name="Meyer T."/>
            <person name="Kyndt J."/>
        </authorList>
    </citation>
    <scope>NUCLEOTIDE SEQUENCE [LARGE SCALE GENOMIC DNA]</scope>
    <source>
        <strain evidence="2 3">DSM 15113</strain>
    </source>
</reference>
<dbReference type="GO" id="GO:0003678">
    <property type="term" value="F:DNA helicase activity"/>
    <property type="evidence" value="ECO:0007669"/>
    <property type="project" value="InterPro"/>
</dbReference>
<evidence type="ECO:0000313" key="3">
    <source>
        <dbReference type="Proteomes" id="UP000324065"/>
    </source>
</evidence>
<proteinExistence type="predicted"/>
<organism evidence="2 3">
    <name type="scientific">Roseospira marina</name>
    <dbReference type="NCBI Taxonomy" id="140057"/>
    <lineage>
        <taxon>Bacteria</taxon>
        <taxon>Pseudomonadati</taxon>
        <taxon>Pseudomonadota</taxon>
        <taxon>Alphaproteobacteria</taxon>
        <taxon>Rhodospirillales</taxon>
        <taxon>Rhodospirillaceae</taxon>
        <taxon>Roseospira</taxon>
    </lineage>
</organism>
<dbReference type="InterPro" id="IPR007694">
    <property type="entry name" value="DNA_helicase_DnaB-like_C"/>
</dbReference>
<dbReference type="Pfam" id="PF03796">
    <property type="entry name" value="DnaB_C"/>
    <property type="match status" value="1"/>
</dbReference>
<dbReference type="SUPFAM" id="SSF52540">
    <property type="entry name" value="P-loop containing nucleoside triphosphate hydrolases"/>
    <property type="match status" value="1"/>
</dbReference>
<dbReference type="EMBL" id="VWPJ01000035">
    <property type="protein sequence ID" value="KAA5603490.1"/>
    <property type="molecule type" value="Genomic_DNA"/>
</dbReference>
<dbReference type="GO" id="GO:0005524">
    <property type="term" value="F:ATP binding"/>
    <property type="evidence" value="ECO:0007669"/>
    <property type="project" value="InterPro"/>
</dbReference>
<dbReference type="PROSITE" id="PS51199">
    <property type="entry name" value="SF4_HELICASE"/>
    <property type="match status" value="1"/>
</dbReference>
<dbReference type="AlphaFoldDB" id="A0A5M6I5J5"/>
<dbReference type="GO" id="GO:0006260">
    <property type="term" value="P:DNA replication"/>
    <property type="evidence" value="ECO:0007669"/>
    <property type="project" value="InterPro"/>
</dbReference>
<sequence>MTEAAAVAEPSEAEPETVRYEFGEEFQAKIVALSMRDPSFLARTTGLVRPEYLTNVGYATLFDLAATHFDKFKGPPDRATLGVLLKEAVATKKIRKDILDDVKDAVRGAFTADLSGGAFVVEKVSEFARERAVESAMLKSLELLERRDFGKIDRLMRDALLVGANEADQAYDYFATIEGRTETRLAMAAGTHAYNGITTGIAELDAILYHRGWGRKELSLIMGPAKGGKSLALGQFAQAAALSPKKYNVLLVTLEVSAPIYADRLDSALSDVAMKALKDNPHSVRSAIEKARANAGLLKIHEYPTGTLKPSQLRRLLENYRAQGIIFDLVVVDYADIMAPEYRSDNDISNFRSIYIDLRGIASEGNLAMLTATQTNREGAKKVTSSMTDVAEDFNKIRTADIVISINATQEEKDTGEARLYFAASRNTEDGFTIRIQQDRSRMKFIKKVLGRE</sequence>
<protein>
    <submittedName>
        <fullName evidence="2">AAA family ATPase</fullName>
    </submittedName>
</protein>
<feature type="domain" description="SF4 helicase" evidence="1">
    <location>
        <begin position="190"/>
        <end position="453"/>
    </location>
</feature>